<sequence length="136" mass="15418">MPFFEGASLTFCPDWWGNSSYPWLTRGRDAEAIRIIAAHSHHQHGCVDVGKIIKGITSPDPYVLLDRQLVDLYGAALPWRRGNGSGVAYLYPHARDDLCIRGRRADFVQRSIFEAFRLDLWLATLGFQIVLASIMR</sequence>
<dbReference type="Proteomes" id="UP001378592">
    <property type="component" value="Unassembled WGS sequence"/>
</dbReference>
<accession>A0AAN9Z8T7</accession>
<reference evidence="1 2" key="1">
    <citation type="submission" date="2024-03" db="EMBL/GenBank/DDBJ databases">
        <title>The genome assembly and annotation of the cricket Gryllus longicercus Weissman &amp; Gray.</title>
        <authorList>
            <person name="Szrajer S."/>
            <person name="Gray D."/>
            <person name="Ylla G."/>
        </authorList>
    </citation>
    <scope>NUCLEOTIDE SEQUENCE [LARGE SCALE GENOMIC DNA]</scope>
    <source>
        <strain evidence="1">DAG 2021-001</strain>
        <tissue evidence="1">Whole body minus gut</tissue>
    </source>
</reference>
<organism evidence="1 2">
    <name type="scientific">Gryllus longicercus</name>
    <dbReference type="NCBI Taxonomy" id="2509291"/>
    <lineage>
        <taxon>Eukaryota</taxon>
        <taxon>Metazoa</taxon>
        <taxon>Ecdysozoa</taxon>
        <taxon>Arthropoda</taxon>
        <taxon>Hexapoda</taxon>
        <taxon>Insecta</taxon>
        <taxon>Pterygota</taxon>
        <taxon>Neoptera</taxon>
        <taxon>Polyneoptera</taxon>
        <taxon>Orthoptera</taxon>
        <taxon>Ensifera</taxon>
        <taxon>Gryllidea</taxon>
        <taxon>Grylloidea</taxon>
        <taxon>Gryllidae</taxon>
        <taxon>Gryllinae</taxon>
        <taxon>Gryllus</taxon>
    </lineage>
</organism>
<evidence type="ECO:0000313" key="1">
    <source>
        <dbReference type="EMBL" id="KAK7866100.1"/>
    </source>
</evidence>
<evidence type="ECO:0000313" key="2">
    <source>
        <dbReference type="Proteomes" id="UP001378592"/>
    </source>
</evidence>
<dbReference type="AlphaFoldDB" id="A0AAN9Z8T7"/>
<gene>
    <name evidence="1" type="ORF">R5R35_011618</name>
</gene>
<dbReference type="EMBL" id="JAZDUA010000155">
    <property type="protein sequence ID" value="KAK7866100.1"/>
    <property type="molecule type" value="Genomic_DNA"/>
</dbReference>
<keyword evidence="2" id="KW-1185">Reference proteome</keyword>
<name>A0AAN9Z8T7_9ORTH</name>
<comment type="caution">
    <text evidence="1">The sequence shown here is derived from an EMBL/GenBank/DDBJ whole genome shotgun (WGS) entry which is preliminary data.</text>
</comment>
<protein>
    <submittedName>
        <fullName evidence="1">Uncharacterized protein</fullName>
    </submittedName>
</protein>
<proteinExistence type="predicted"/>